<reference evidence="8 9" key="1">
    <citation type="journal article" date="2016" name="Genome Announc.">
        <title>Complete genome sequence of the hyperthermophilic and piezophilic archaeon Thermococcus barophilus Ch5, capable of growth at the expense of hydrogenogenesis from carbon monoxide and formate.</title>
        <authorList>
            <person name="Oger P."/>
            <person name="Sokolova T.G."/>
            <person name="Kozhevnikova D.A."/>
            <person name="Taranov E.A."/>
            <person name="Vannier P."/>
            <person name="Lee H.S."/>
            <person name="Kwon K.K."/>
            <person name="Kang S.G."/>
            <person name="Lee J.H."/>
            <person name="Bonch-Osmolovskaya E.A."/>
            <person name="Lebedinsky A.V."/>
        </authorList>
    </citation>
    <scope>NUCLEOTIDE SEQUENCE [LARGE SCALE GENOMIC DNA]</scope>
    <source>
        <strain evidence="9">Ch5</strain>
    </source>
</reference>
<dbReference type="STRING" id="55802.TBCH5v1_0616"/>
<feature type="transmembrane region" description="Helical" evidence="6">
    <location>
        <begin position="125"/>
        <end position="142"/>
    </location>
</feature>
<organism evidence="8 9">
    <name type="scientific">Thermococcus barophilus</name>
    <dbReference type="NCBI Taxonomy" id="55802"/>
    <lineage>
        <taxon>Archaea</taxon>
        <taxon>Methanobacteriati</taxon>
        <taxon>Methanobacteriota</taxon>
        <taxon>Thermococci</taxon>
        <taxon>Thermococcales</taxon>
        <taxon>Thermococcaceae</taxon>
        <taxon>Thermococcus</taxon>
    </lineage>
</organism>
<feature type="domain" description="EamA" evidence="7">
    <location>
        <begin position="153"/>
        <end position="288"/>
    </location>
</feature>
<feature type="transmembrane region" description="Helical" evidence="6">
    <location>
        <begin position="154"/>
        <end position="176"/>
    </location>
</feature>
<dbReference type="PANTHER" id="PTHR32322">
    <property type="entry name" value="INNER MEMBRANE TRANSPORTER"/>
    <property type="match status" value="1"/>
</dbReference>
<dbReference type="Proteomes" id="UP000066042">
    <property type="component" value="Chromosome"/>
</dbReference>
<evidence type="ECO:0000313" key="8">
    <source>
        <dbReference type="EMBL" id="ALM74576.1"/>
    </source>
</evidence>
<dbReference type="InterPro" id="IPR000620">
    <property type="entry name" value="EamA_dom"/>
</dbReference>
<evidence type="ECO:0000256" key="5">
    <source>
        <dbReference type="ARBA" id="ARBA00023136"/>
    </source>
</evidence>
<dbReference type="EMBL" id="CP013050">
    <property type="protein sequence ID" value="ALM74576.1"/>
    <property type="molecule type" value="Genomic_DNA"/>
</dbReference>
<dbReference type="Gene3D" id="1.10.3730.20">
    <property type="match status" value="1"/>
</dbReference>
<evidence type="ECO:0000256" key="1">
    <source>
        <dbReference type="ARBA" id="ARBA00004651"/>
    </source>
</evidence>
<evidence type="ECO:0000256" key="6">
    <source>
        <dbReference type="SAM" id="Phobius"/>
    </source>
</evidence>
<evidence type="ECO:0000256" key="4">
    <source>
        <dbReference type="ARBA" id="ARBA00022989"/>
    </source>
</evidence>
<sequence>MNTLIFGVMLSLLSAFGWGFSSILIKVSMRNKSAITVNIVRLYIIAVVYAVFFTVNGNWREVLNLTPLQLMVAFVSAQFGFVIGDYFFFNAMKIMGVSRTVPITSSYPLWAILWAYLFLGRRIDVQIILGAFLIVLAIIIVRQGEIEEHLDMKGFVFALLAPLSWSFAIITMEWLSAQISPFTLAGLRMMFAALGISVFLKRYEGEIKEITKRELTALAGAAFFGLFIGQYSFVKAVSLVGSPIAAPVSSINPIISATLAILILREPPNSKILTGLVMAVIGVILISTA</sequence>
<dbReference type="InterPro" id="IPR050638">
    <property type="entry name" value="AA-Vitamin_Transporters"/>
</dbReference>
<dbReference type="AlphaFoldDB" id="A0A0S1XA17"/>
<evidence type="ECO:0000256" key="3">
    <source>
        <dbReference type="ARBA" id="ARBA00022692"/>
    </source>
</evidence>
<keyword evidence="2" id="KW-1003">Cell membrane</keyword>
<feature type="transmembrane region" description="Helical" evidence="6">
    <location>
        <begin position="182"/>
        <end position="203"/>
    </location>
</feature>
<evidence type="ECO:0000259" key="7">
    <source>
        <dbReference type="Pfam" id="PF00892"/>
    </source>
</evidence>
<dbReference type="PATRIC" id="fig|55802.8.peg.610"/>
<proteinExistence type="predicted"/>
<accession>A0A0S1XA17</accession>
<name>A0A0S1XA17_THEBA</name>
<feature type="transmembrane region" description="Helical" evidence="6">
    <location>
        <begin position="271"/>
        <end position="288"/>
    </location>
</feature>
<feature type="domain" description="EamA" evidence="7">
    <location>
        <begin position="6"/>
        <end position="141"/>
    </location>
</feature>
<dbReference type="GeneID" id="26135896"/>
<keyword evidence="5 6" id="KW-0472">Membrane</keyword>
<feature type="transmembrane region" description="Helical" evidence="6">
    <location>
        <begin position="6"/>
        <end position="27"/>
    </location>
</feature>
<dbReference type="SUPFAM" id="SSF103481">
    <property type="entry name" value="Multidrug resistance efflux transporter EmrE"/>
    <property type="match status" value="2"/>
</dbReference>
<evidence type="ECO:0000313" key="9">
    <source>
        <dbReference type="Proteomes" id="UP000066042"/>
    </source>
</evidence>
<comment type="subcellular location">
    <subcellularLocation>
        <location evidence="1">Cell membrane</location>
        <topology evidence="1">Multi-pass membrane protein</topology>
    </subcellularLocation>
</comment>
<keyword evidence="4 6" id="KW-1133">Transmembrane helix</keyword>
<protein>
    <submittedName>
        <fullName evidence="8">Permease</fullName>
    </submittedName>
</protein>
<gene>
    <name evidence="8" type="ORF">TBCH5v1_0616</name>
</gene>
<dbReference type="RefSeq" id="WP_056933440.1">
    <property type="nucleotide sequence ID" value="NZ_CP013050.1"/>
</dbReference>
<feature type="transmembrane region" description="Helical" evidence="6">
    <location>
        <begin position="39"/>
        <end position="56"/>
    </location>
</feature>
<feature type="transmembrane region" description="Helical" evidence="6">
    <location>
        <begin position="101"/>
        <end position="119"/>
    </location>
</feature>
<keyword evidence="3 6" id="KW-0812">Transmembrane</keyword>
<dbReference type="Pfam" id="PF00892">
    <property type="entry name" value="EamA"/>
    <property type="match status" value="2"/>
</dbReference>
<feature type="transmembrane region" description="Helical" evidence="6">
    <location>
        <begin position="215"/>
        <end position="232"/>
    </location>
</feature>
<dbReference type="InterPro" id="IPR037185">
    <property type="entry name" value="EmrE-like"/>
</dbReference>
<dbReference type="GO" id="GO:0005886">
    <property type="term" value="C:plasma membrane"/>
    <property type="evidence" value="ECO:0007669"/>
    <property type="project" value="UniProtKB-SubCell"/>
</dbReference>
<feature type="transmembrane region" description="Helical" evidence="6">
    <location>
        <begin position="244"/>
        <end position="264"/>
    </location>
</feature>
<evidence type="ECO:0000256" key="2">
    <source>
        <dbReference type="ARBA" id="ARBA00022475"/>
    </source>
</evidence>
<feature type="transmembrane region" description="Helical" evidence="6">
    <location>
        <begin position="68"/>
        <end position="89"/>
    </location>
</feature>
<dbReference type="PANTHER" id="PTHR32322:SF18">
    <property type="entry name" value="S-ADENOSYLMETHIONINE_S-ADENOSYLHOMOCYSTEINE TRANSPORTER"/>
    <property type="match status" value="1"/>
</dbReference>